<reference evidence="3" key="1">
    <citation type="journal article" date="2015" name="Nature">
        <title>Complex archaea that bridge the gap between prokaryotes and eukaryotes.</title>
        <authorList>
            <person name="Spang A."/>
            <person name="Saw J.H."/>
            <person name="Jorgensen S.L."/>
            <person name="Zaremba-Niedzwiedzka K."/>
            <person name="Martijn J."/>
            <person name="Lind A.E."/>
            <person name="van Eijk R."/>
            <person name="Schleper C."/>
            <person name="Guy L."/>
            <person name="Ettema T.J."/>
        </authorList>
    </citation>
    <scope>NUCLEOTIDE SEQUENCE</scope>
</reference>
<dbReference type="InterPro" id="IPR013087">
    <property type="entry name" value="Znf_C2H2_type"/>
</dbReference>
<evidence type="ECO:0000259" key="2">
    <source>
        <dbReference type="PROSITE" id="PS50157"/>
    </source>
</evidence>
<evidence type="ECO:0000313" key="3">
    <source>
        <dbReference type="EMBL" id="KKN66853.1"/>
    </source>
</evidence>
<sequence length="106" mass="11749">MGHYEGRNDVEVYVGDDGKVYQSEAEETVLADSVDEYFGGNGTKPDKPPKPIKKKGRGQGERGPDKKPRQFKKSRFETVPCPICSKLVKQGAGLSSHTRMMHPKEA</sequence>
<accession>A0A0F9VM71</accession>
<dbReference type="PROSITE" id="PS00028">
    <property type="entry name" value="ZINC_FINGER_C2H2_1"/>
    <property type="match status" value="1"/>
</dbReference>
<dbReference type="EMBL" id="LAZR01000488">
    <property type="protein sequence ID" value="KKN66853.1"/>
    <property type="molecule type" value="Genomic_DNA"/>
</dbReference>
<comment type="caution">
    <text evidence="3">The sequence shown here is derived from an EMBL/GenBank/DDBJ whole genome shotgun (WGS) entry which is preliminary data.</text>
</comment>
<organism evidence="3">
    <name type="scientific">marine sediment metagenome</name>
    <dbReference type="NCBI Taxonomy" id="412755"/>
    <lineage>
        <taxon>unclassified sequences</taxon>
        <taxon>metagenomes</taxon>
        <taxon>ecological metagenomes</taxon>
    </lineage>
</organism>
<gene>
    <name evidence="3" type="ORF">LCGC14_0467210</name>
</gene>
<proteinExistence type="predicted"/>
<protein>
    <recommendedName>
        <fullName evidence="2">C2H2-type domain-containing protein</fullName>
    </recommendedName>
</protein>
<feature type="region of interest" description="Disordered" evidence="1">
    <location>
        <begin position="31"/>
        <end position="75"/>
    </location>
</feature>
<feature type="domain" description="C2H2-type" evidence="2">
    <location>
        <begin position="79"/>
        <end position="106"/>
    </location>
</feature>
<dbReference type="PROSITE" id="PS50157">
    <property type="entry name" value="ZINC_FINGER_C2H2_2"/>
    <property type="match status" value="1"/>
</dbReference>
<name>A0A0F9VM71_9ZZZZ</name>
<feature type="compositionally biased region" description="Basic and acidic residues" evidence="1">
    <location>
        <begin position="58"/>
        <end position="68"/>
    </location>
</feature>
<evidence type="ECO:0000256" key="1">
    <source>
        <dbReference type="SAM" id="MobiDB-lite"/>
    </source>
</evidence>
<dbReference type="AlphaFoldDB" id="A0A0F9VM71"/>